<dbReference type="InterPro" id="IPR016032">
    <property type="entry name" value="Sig_transdc_resp-reg_C-effctor"/>
</dbReference>
<dbReference type="PANTHER" id="PTHR48111:SF35">
    <property type="entry name" value="TRANSCRIPTIONAL REGULATORY PROTEIN QSEB"/>
    <property type="match status" value="1"/>
</dbReference>
<keyword evidence="3 8" id="KW-0597">Phosphoprotein</keyword>
<comment type="subcellular location">
    <subcellularLocation>
        <location evidence="1">Cytoplasm</location>
    </subcellularLocation>
</comment>
<dbReference type="OrthoDB" id="9802426at2"/>
<dbReference type="SMART" id="SM00862">
    <property type="entry name" value="Trans_reg_C"/>
    <property type="match status" value="1"/>
</dbReference>
<feature type="domain" description="OmpR/PhoB-type" evidence="11">
    <location>
        <begin position="124"/>
        <end position="218"/>
    </location>
</feature>
<evidence type="ECO:0000256" key="7">
    <source>
        <dbReference type="ARBA" id="ARBA00023163"/>
    </source>
</evidence>
<dbReference type="AlphaFoldDB" id="A0A2A2F4W8"/>
<dbReference type="SMART" id="SM00448">
    <property type="entry name" value="REC"/>
    <property type="match status" value="1"/>
</dbReference>
<evidence type="ECO:0000256" key="1">
    <source>
        <dbReference type="ARBA" id="ARBA00004496"/>
    </source>
</evidence>
<dbReference type="CDD" id="cd00383">
    <property type="entry name" value="trans_reg_C"/>
    <property type="match status" value="1"/>
</dbReference>
<dbReference type="RefSeq" id="WP_095617920.1">
    <property type="nucleotide sequence ID" value="NZ_NSKD01000005.1"/>
</dbReference>
<evidence type="ECO:0000259" key="10">
    <source>
        <dbReference type="PROSITE" id="PS50110"/>
    </source>
</evidence>
<dbReference type="Proteomes" id="UP000218896">
    <property type="component" value="Unassembled WGS sequence"/>
</dbReference>
<dbReference type="GO" id="GO:0000976">
    <property type="term" value="F:transcription cis-regulatory region binding"/>
    <property type="evidence" value="ECO:0007669"/>
    <property type="project" value="TreeGrafter"/>
</dbReference>
<dbReference type="SUPFAM" id="SSF52172">
    <property type="entry name" value="CheY-like"/>
    <property type="match status" value="1"/>
</dbReference>
<dbReference type="GO" id="GO:0032993">
    <property type="term" value="C:protein-DNA complex"/>
    <property type="evidence" value="ECO:0007669"/>
    <property type="project" value="TreeGrafter"/>
</dbReference>
<dbReference type="PROSITE" id="PS50110">
    <property type="entry name" value="RESPONSE_REGULATORY"/>
    <property type="match status" value="1"/>
</dbReference>
<protein>
    <submittedName>
        <fullName evidence="12">DNA-binding response regulator</fullName>
    </submittedName>
</protein>
<dbReference type="EMBL" id="NSKD01000005">
    <property type="protein sequence ID" value="PAU79850.1"/>
    <property type="molecule type" value="Genomic_DNA"/>
</dbReference>
<keyword evidence="2" id="KW-0963">Cytoplasm</keyword>
<evidence type="ECO:0000256" key="4">
    <source>
        <dbReference type="ARBA" id="ARBA00023012"/>
    </source>
</evidence>
<name>A0A2A2F4W8_9GAMM</name>
<dbReference type="InterPro" id="IPR036388">
    <property type="entry name" value="WH-like_DNA-bd_sf"/>
</dbReference>
<dbReference type="CDD" id="cd17624">
    <property type="entry name" value="REC_OmpR_PmrA-like"/>
    <property type="match status" value="1"/>
</dbReference>
<proteinExistence type="predicted"/>
<feature type="modified residue" description="4-aspartylphosphate" evidence="8">
    <location>
        <position position="51"/>
    </location>
</feature>
<dbReference type="InterPro" id="IPR001867">
    <property type="entry name" value="OmpR/PhoB-type_DNA-bd"/>
</dbReference>
<evidence type="ECO:0000256" key="9">
    <source>
        <dbReference type="PROSITE-ProRule" id="PRU01091"/>
    </source>
</evidence>
<evidence type="ECO:0000313" key="13">
    <source>
        <dbReference type="Proteomes" id="UP000218896"/>
    </source>
</evidence>
<organism evidence="12 13">
    <name type="scientific">Halovibrio salipaludis</name>
    <dbReference type="NCBI Taxonomy" id="2032626"/>
    <lineage>
        <taxon>Bacteria</taxon>
        <taxon>Pseudomonadati</taxon>
        <taxon>Pseudomonadota</taxon>
        <taxon>Gammaproteobacteria</taxon>
        <taxon>Oceanospirillales</taxon>
        <taxon>Halomonadaceae</taxon>
        <taxon>Halovibrio</taxon>
    </lineage>
</organism>
<keyword evidence="5" id="KW-0805">Transcription regulation</keyword>
<evidence type="ECO:0000259" key="11">
    <source>
        <dbReference type="PROSITE" id="PS51755"/>
    </source>
</evidence>
<keyword evidence="6 9" id="KW-0238">DNA-binding</keyword>
<comment type="caution">
    <text evidence="12">The sequence shown here is derived from an EMBL/GenBank/DDBJ whole genome shotgun (WGS) entry which is preliminary data.</text>
</comment>
<reference evidence="12 13" key="1">
    <citation type="submission" date="2017-08" db="EMBL/GenBank/DDBJ databases">
        <title>Halovibrio sewagensis sp. nov., isolated from wastewater of high salinity.</title>
        <authorList>
            <person name="Dong X."/>
            <person name="Zhang G."/>
        </authorList>
    </citation>
    <scope>NUCLEOTIDE SEQUENCE [LARGE SCALE GENOMIC DNA]</scope>
    <source>
        <strain evidence="12 13">YL5-2</strain>
    </source>
</reference>
<keyword evidence="13" id="KW-1185">Reference proteome</keyword>
<evidence type="ECO:0000313" key="12">
    <source>
        <dbReference type="EMBL" id="PAU79850.1"/>
    </source>
</evidence>
<evidence type="ECO:0000256" key="5">
    <source>
        <dbReference type="ARBA" id="ARBA00023015"/>
    </source>
</evidence>
<evidence type="ECO:0000256" key="6">
    <source>
        <dbReference type="ARBA" id="ARBA00023125"/>
    </source>
</evidence>
<dbReference type="InterPro" id="IPR039420">
    <property type="entry name" value="WalR-like"/>
</dbReference>
<keyword evidence="7" id="KW-0804">Transcription</keyword>
<gene>
    <name evidence="12" type="ORF">CK501_11655</name>
</gene>
<dbReference type="GO" id="GO:0000156">
    <property type="term" value="F:phosphorelay response regulator activity"/>
    <property type="evidence" value="ECO:0007669"/>
    <property type="project" value="TreeGrafter"/>
</dbReference>
<dbReference type="Gene3D" id="1.10.10.10">
    <property type="entry name" value="Winged helix-like DNA-binding domain superfamily/Winged helix DNA-binding domain"/>
    <property type="match status" value="1"/>
</dbReference>
<accession>A0A2A2F4W8</accession>
<feature type="domain" description="Response regulatory" evidence="10">
    <location>
        <begin position="2"/>
        <end position="116"/>
    </location>
</feature>
<evidence type="ECO:0000256" key="3">
    <source>
        <dbReference type="ARBA" id="ARBA00022553"/>
    </source>
</evidence>
<sequence>MHVLLIEDDDLVASGLVSGLEMDSFVVDRVTSARSAEHAMATVNTDIVILDLGLPDGDGLELLRQWRTRGVTVPVLVLTARDAMDDRVTGLESGADDYVLKPFDLDELSARLRALLRRASGRASPAIEHGSLRFMPERGEVTLNGEPATLPRRELLLLEKFLRSSGSILTGEQLKDALYGMDTEIGSNALNVHIHHLRQKLGRELIQTVRGMGYRLGPPPGDDSREPQ</sequence>
<dbReference type="GO" id="GO:0005829">
    <property type="term" value="C:cytosol"/>
    <property type="evidence" value="ECO:0007669"/>
    <property type="project" value="TreeGrafter"/>
</dbReference>
<dbReference type="Gene3D" id="3.40.50.2300">
    <property type="match status" value="1"/>
</dbReference>
<dbReference type="GO" id="GO:0006355">
    <property type="term" value="P:regulation of DNA-templated transcription"/>
    <property type="evidence" value="ECO:0007669"/>
    <property type="project" value="InterPro"/>
</dbReference>
<dbReference type="FunFam" id="3.40.50.2300:FF:000002">
    <property type="entry name" value="DNA-binding response regulator PhoP"/>
    <property type="match status" value="1"/>
</dbReference>
<dbReference type="PROSITE" id="PS51755">
    <property type="entry name" value="OMPR_PHOB"/>
    <property type="match status" value="1"/>
</dbReference>
<dbReference type="InterPro" id="IPR011006">
    <property type="entry name" value="CheY-like_superfamily"/>
</dbReference>
<dbReference type="SUPFAM" id="SSF46894">
    <property type="entry name" value="C-terminal effector domain of the bipartite response regulators"/>
    <property type="match status" value="1"/>
</dbReference>
<evidence type="ECO:0000256" key="2">
    <source>
        <dbReference type="ARBA" id="ARBA00022490"/>
    </source>
</evidence>
<evidence type="ECO:0000256" key="8">
    <source>
        <dbReference type="PROSITE-ProRule" id="PRU00169"/>
    </source>
</evidence>
<dbReference type="Pfam" id="PF00072">
    <property type="entry name" value="Response_reg"/>
    <property type="match status" value="1"/>
</dbReference>
<feature type="DNA-binding region" description="OmpR/PhoB-type" evidence="9">
    <location>
        <begin position="124"/>
        <end position="218"/>
    </location>
</feature>
<dbReference type="Pfam" id="PF00486">
    <property type="entry name" value="Trans_reg_C"/>
    <property type="match status" value="1"/>
</dbReference>
<dbReference type="PANTHER" id="PTHR48111">
    <property type="entry name" value="REGULATOR OF RPOS"/>
    <property type="match status" value="1"/>
</dbReference>
<dbReference type="Gene3D" id="6.10.250.690">
    <property type="match status" value="1"/>
</dbReference>
<keyword evidence="4" id="KW-0902">Two-component regulatory system</keyword>
<dbReference type="InterPro" id="IPR001789">
    <property type="entry name" value="Sig_transdc_resp-reg_receiver"/>
</dbReference>